<dbReference type="GO" id="GO:0032807">
    <property type="term" value="C:DNA ligase IV complex"/>
    <property type="evidence" value="ECO:0007669"/>
    <property type="project" value="TreeGrafter"/>
</dbReference>
<feature type="region of interest" description="Disordered" evidence="6">
    <location>
        <begin position="755"/>
        <end position="942"/>
    </location>
</feature>
<dbReference type="InterPro" id="IPR012340">
    <property type="entry name" value="NA-bd_OB-fold"/>
</dbReference>
<evidence type="ECO:0000256" key="4">
    <source>
        <dbReference type="ARBA" id="ARBA00022840"/>
    </source>
</evidence>
<keyword evidence="2" id="KW-0436">Ligase</keyword>
<dbReference type="Pfam" id="PF04675">
    <property type="entry name" value="DNA_ligase_A_N"/>
    <property type="match status" value="1"/>
</dbReference>
<evidence type="ECO:0000256" key="3">
    <source>
        <dbReference type="ARBA" id="ARBA00022741"/>
    </source>
</evidence>
<feature type="region of interest" description="Disordered" evidence="6">
    <location>
        <begin position="695"/>
        <end position="725"/>
    </location>
</feature>
<feature type="compositionally biased region" description="Polar residues" evidence="6">
    <location>
        <begin position="903"/>
        <end position="939"/>
    </location>
</feature>
<feature type="compositionally biased region" description="Polar residues" evidence="6">
    <location>
        <begin position="879"/>
        <end position="891"/>
    </location>
</feature>
<dbReference type="Gene3D" id="2.40.50.140">
    <property type="entry name" value="Nucleic acid-binding proteins"/>
    <property type="match status" value="1"/>
</dbReference>
<dbReference type="GO" id="GO:0006303">
    <property type="term" value="P:double-strand break repair via nonhomologous end joining"/>
    <property type="evidence" value="ECO:0007669"/>
    <property type="project" value="TreeGrafter"/>
</dbReference>
<dbReference type="CDD" id="cd08039">
    <property type="entry name" value="Adenylation_DNA_ligase_Fungal"/>
    <property type="match status" value="1"/>
</dbReference>
<protein>
    <recommendedName>
        <fullName evidence="7">ATP-dependent DNA ligase family profile domain-containing protein</fullName>
    </recommendedName>
</protein>
<comment type="caution">
    <text evidence="8">The sequence shown here is derived from an EMBL/GenBank/DDBJ whole genome shotgun (WGS) entry which is preliminary data.</text>
</comment>
<keyword evidence="4" id="KW-0067">ATP-binding</keyword>
<evidence type="ECO:0000259" key="7">
    <source>
        <dbReference type="PROSITE" id="PS50160"/>
    </source>
</evidence>
<dbReference type="PANTHER" id="PTHR45997:SF2">
    <property type="entry name" value="ATP DEPENDENT DNA LIGASE DOMAIN PROTEIN (AFU_ORTHOLOGUE AFUA_5G02430)"/>
    <property type="match status" value="1"/>
</dbReference>
<feature type="domain" description="ATP-dependent DNA ligase family profile" evidence="7">
    <location>
        <begin position="396"/>
        <end position="536"/>
    </location>
</feature>
<gene>
    <name evidence="8" type="ORF">QBC46DRAFT_350048</name>
</gene>
<dbReference type="InterPro" id="IPR012310">
    <property type="entry name" value="DNA_ligase_ATP-dep_cent"/>
</dbReference>
<evidence type="ECO:0000313" key="8">
    <source>
        <dbReference type="EMBL" id="KAK3945146.1"/>
    </source>
</evidence>
<evidence type="ECO:0000313" key="9">
    <source>
        <dbReference type="Proteomes" id="UP001303473"/>
    </source>
</evidence>
<name>A0AAN6NHE2_9PEZI</name>
<dbReference type="Gene3D" id="3.30.470.30">
    <property type="entry name" value="DNA ligase/mRNA capping enzyme"/>
    <property type="match status" value="1"/>
</dbReference>
<proteinExistence type="inferred from homology"/>
<dbReference type="GO" id="GO:0006310">
    <property type="term" value="P:DNA recombination"/>
    <property type="evidence" value="ECO:0007669"/>
    <property type="project" value="InterPro"/>
</dbReference>
<keyword evidence="3" id="KW-0547">Nucleotide-binding</keyword>
<dbReference type="GO" id="GO:0003910">
    <property type="term" value="F:DNA ligase (ATP) activity"/>
    <property type="evidence" value="ECO:0007669"/>
    <property type="project" value="InterPro"/>
</dbReference>
<evidence type="ECO:0000256" key="6">
    <source>
        <dbReference type="SAM" id="MobiDB-lite"/>
    </source>
</evidence>
<dbReference type="PANTHER" id="PTHR45997">
    <property type="entry name" value="DNA LIGASE 4"/>
    <property type="match status" value="1"/>
</dbReference>
<organism evidence="8 9">
    <name type="scientific">Diplogelasinospora grovesii</name>
    <dbReference type="NCBI Taxonomy" id="303347"/>
    <lineage>
        <taxon>Eukaryota</taxon>
        <taxon>Fungi</taxon>
        <taxon>Dikarya</taxon>
        <taxon>Ascomycota</taxon>
        <taxon>Pezizomycotina</taxon>
        <taxon>Sordariomycetes</taxon>
        <taxon>Sordariomycetidae</taxon>
        <taxon>Sordariales</taxon>
        <taxon>Diplogelasinosporaceae</taxon>
        <taxon>Diplogelasinospora</taxon>
    </lineage>
</organism>
<evidence type="ECO:0000256" key="1">
    <source>
        <dbReference type="ARBA" id="ARBA00007572"/>
    </source>
</evidence>
<dbReference type="Proteomes" id="UP001303473">
    <property type="component" value="Unassembled WGS sequence"/>
</dbReference>
<reference evidence="9" key="1">
    <citation type="journal article" date="2023" name="Mol. Phylogenet. Evol.">
        <title>Genome-scale phylogeny and comparative genomics of the fungal order Sordariales.</title>
        <authorList>
            <person name="Hensen N."/>
            <person name="Bonometti L."/>
            <person name="Westerberg I."/>
            <person name="Brannstrom I.O."/>
            <person name="Guillou S."/>
            <person name="Cros-Aarteil S."/>
            <person name="Calhoun S."/>
            <person name="Haridas S."/>
            <person name="Kuo A."/>
            <person name="Mondo S."/>
            <person name="Pangilinan J."/>
            <person name="Riley R."/>
            <person name="LaButti K."/>
            <person name="Andreopoulos B."/>
            <person name="Lipzen A."/>
            <person name="Chen C."/>
            <person name="Yan M."/>
            <person name="Daum C."/>
            <person name="Ng V."/>
            <person name="Clum A."/>
            <person name="Steindorff A."/>
            <person name="Ohm R.A."/>
            <person name="Martin F."/>
            <person name="Silar P."/>
            <person name="Natvig D.O."/>
            <person name="Lalanne C."/>
            <person name="Gautier V."/>
            <person name="Ament-Velasquez S.L."/>
            <person name="Kruys A."/>
            <person name="Hutchinson M.I."/>
            <person name="Powell A.J."/>
            <person name="Barry K."/>
            <person name="Miller A.N."/>
            <person name="Grigoriev I.V."/>
            <person name="Debuchy R."/>
            <person name="Gladieux P."/>
            <person name="Hiltunen Thoren M."/>
            <person name="Johannesson H."/>
        </authorList>
    </citation>
    <scope>NUCLEOTIDE SEQUENCE [LARGE SCALE GENOMIC DNA]</scope>
    <source>
        <strain evidence="9">CBS 340.73</strain>
    </source>
</reference>
<dbReference type="InterPro" id="IPR012308">
    <property type="entry name" value="DNA_ligase_ATP-dep_N"/>
</dbReference>
<keyword evidence="5" id="KW-0539">Nucleus</keyword>
<dbReference type="PROSITE" id="PS50160">
    <property type="entry name" value="DNA_LIGASE_A3"/>
    <property type="match status" value="1"/>
</dbReference>
<dbReference type="Gene3D" id="1.10.3260.10">
    <property type="entry name" value="DNA ligase, ATP-dependent, N-terminal domain"/>
    <property type="match status" value="1"/>
</dbReference>
<keyword evidence="9" id="KW-1185">Reference proteome</keyword>
<dbReference type="GO" id="GO:0003677">
    <property type="term" value="F:DNA binding"/>
    <property type="evidence" value="ECO:0007669"/>
    <property type="project" value="InterPro"/>
</dbReference>
<dbReference type="Pfam" id="PF01068">
    <property type="entry name" value="DNA_ligase_A_M"/>
    <property type="match status" value="1"/>
</dbReference>
<dbReference type="GO" id="GO:0005524">
    <property type="term" value="F:ATP binding"/>
    <property type="evidence" value="ECO:0007669"/>
    <property type="project" value="UniProtKB-KW"/>
</dbReference>
<dbReference type="InterPro" id="IPR029710">
    <property type="entry name" value="LIG4"/>
</dbReference>
<dbReference type="GO" id="GO:0006297">
    <property type="term" value="P:nucleotide-excision repair, DNA gap filling"/>
    <property type="evidence" value="ECO:0007669"/>
    <property type="project" value="TreeGrafter"/>
</dbReference>
<evidence type="ECO:0000256" key="2">
    <source>
        <dbReference type="ARBA" id="ARBA00022598"/>
    </source>
</evidence>
<comment type="similarity">
    <text evidence="1">Belongs to the ATP-dependent DNA ligase family.</text>
</comment>
<feature type="compositionally biased region" description="Basic and acidic residues" evidence="6">
    <location>
        <begin position="809"/>
        <end position="825"/>
    </location>
</feature>
<dbReference type="AlphaFoldDB" id="A0AAN6NHE2"/>
<dbReference type="InterPro" id="IPR036599">
    <property type="entry name" value="DNA_ligase_N_sf"/>
</dbReference>
<evidence type="ECO:0000256" key="5">
    <source>
        <dbReference type="ARBA" id="ARBA00023242"/>
    </source>
</evidence>
<feature type="region of interest" description="Disordered" evidence="6">
    <location>
        <begin position="1074"/>
        <end position="1099"/>
    </location>
</feature>
<dbReference type="EMBL" id="MU853756">
    <property type="protein sequence ID" value="KAK3945146.1"/>
    <property type="molecule type" value="Genomic_DNA"/>
</dbReference>
<accession>A0AAN6NHE2</accession>
<feature type="compositionally biased region" description="Polar residues" evidence="6">
    <location>
        <begin position="1001"/>
        <end position="1012"/>
    </location>
</feature>
<feature type="compositionally biased region" description="Polar residues" evidence="6">
    <location>
        <begin position="757"/>
        <end position="775"/>
    </location>
</feature>
<dbReference type="SUPFAM" id="SSF56091">
    <property type="entry name" value="DNA ligase/mRNA capping enzyme, catalytic domain"/>
    <property type="match status" value="1"/>
</dbReference>
<feature type="region of interest" description="Disordered" evidence="6">
    <location>
        <begin position="1000"/>
        <end position="1029"/>
    </location>
</feature>
<sequence>MPFRFSYVCDLLQRLEDNINRGARTGLRSNTEIIREWFERHRPVLLYRDDHDAAALLSTLLPEKRSDRVYLIREKRLQSIVGRALGLGRCRIAQLGRWEKAGSGVDLADCAEAILKETPNPVSPTHQDVTVEEIDGILHSIASVCRFSSPAVRRSLGSSSAATQLDDDREDALGNLYRRLSARDAKWLTRLILKNYEPVVLDPQVICYNYHPLLPAILKVQDDFAVAGAILRRLNRERTVTGPPAGRAELAKYLKPSLGIKVGRQPWFKGRSIKHCLDMSHGRMSCEEKMDGEYCQIHIDLSKGPRNCIQIFSKSGKDSTEDRAALHDSIRKSLKLGEPSCPIRKGCILEGELVVYSDKDGKILDFHKIRKHVSRSGSFLGIDKDSQRHPWEHLLIVYYDVLMVDDESLLAARQSERFRRLKELVTVVQGRSALVERVIIDCDTRSAASDLRRAFASCITARKEGLVLKPDDPYFDFDSSRRPYSCCAIKLKKEYIGSFGEIGDFAVVGARYDAVKAKTYSIPNLQWTHFYVGCLENKDEVQRWKRQPRFIVTNVVELNATQLKEFITSVNPVSVPDSENDTISLRVDPGVDNGKRPSVIFPEPPVFDLRCFSFDKQGNTGFWSPRFPMVSKIHCDRTYHDGISFSELQEMAAKERDTTLPEDSQELLGWIAALEGADPRGIAVDAVSQLTTTSTSTVRPGLMTPSPTRSAGSQRALLSPTSPMTDAVPRLLFPSPTSRQTHSLAEAVIPAAPLITPPTSSDVQPEPAQHNNTLQRPVIPTETLQPPEEDAVIQRKRPSPPESPSQKSQIERQSKLQKRGDDHQTPESAPTSRSPNSRRRSPPSSPTQQPQREPLINIGEGSSRRNTTNTAPTPPPQLVSMNSMYEPSLSYSVDHEQPRPSAFSKSFHGTGTLTKRPQHQSETSSSCPAVIPSSNNPTTAAGADTIPLERRCRYRPETCLVSTYSFLLSPCIANYLWVTEDLLGCHGVTDFHRDPRDWTHAQPSTCDGNNTQKEGLSGERGERKRKKKVVLVDSRRKEATDAFLRQIQEAELKKGDGRRREYVPVFDWRVLEELQKEEDGGEPGGGGGGNGRERERFNMKSKQGIWRRHWVGLA</sequence>